<dbReference type="InterPro" id="IPR054383">
    <property type="entry name" value="PspAB-like"/>
</dbReference>
<dbReference type="RefSeq" id="WP_344537727.1">
    <property type="nucleotide sequence ID" value="NZ_BAAATD010000001.1"/>
</dbReference>
<accession>A0ABN3PBV4</accession>
<keyword evidence="2" id="KW-1185">Reference proteome</keyword>
<dbReference type="Pfam" id="PF22742">
    <property type="entry name" value="PspAB"/>
    <property type="match status" value="1"/>
</dbReference>
<sequence length="193" mass="20193">MSSFGDVALGRAGTAAPDLDAIFGLVSAAGVLAALTGFVPTGLGSVCFRTVDGGVFGAFAQVQRDLRRLVAAEPDATAEHSTDAYGCGWVLTRHPPGALERVVNDLHVVNATFEAGGFGPYLLCSLTGFARPDGRRLALVYTHVAGTFYPFAPAAGGGRDAALEDQAREAIGADLPFERDRARWFPLWDAPAI</sequence>
<name>A0ABN3PBV4_9ACTN</name>
<evidence type="ECO:0000313" key="2">
    <source>
        <dbReference type="Proteomes" id="UP001501509"/>
    </source>
</evidence>
<comment type="caution">
    <text evidence="1">The sequence shown here is derived from an EMBL/GenBank/DDBJ whole genome shotgun (WGS) entry which is preliminary data.</text>
</comment>
<proteinExistence type="predicted"/>
<dbReference type="Proteomes" id="UP001501509">
    <property type="component" value="Unassembled WGS sequence"/>
</dbReference>
<protein>
    <submittedName>
        <fullName evidence="1">Uncharacterized protein</fullName>
    </submittedName>
</protein>
<gene>
    <name evidence="1" type="ORF">GCM10010411_07890</name>
</gene>
<evidence type="ECO:0000313" key="1">
    <source>
        <dbReference type="EMBL" id="GAA2577754.1"/>
    </source>
</evidence>
<dbReference type="EMBL" id="BAAATD010000001">
    <property type="protein sequence ID" value="GAA2577754.1"/>
    <property type="molecule type" value="Genomic_DNA"/>
</dbReference>
<organism evidence="1 2">
    <name type="scientific">Actinomadura fulvescens</name>
    <dbReference type="NCBI Taxonomy" id="46160"/>
    <lineage>
        <taxon>Bacteria</taxon>
        <taxon>Bacillati</taxon>
        <taxon>Actinomycetota</taxon>
        <taxon>Actinomycetes</taxon>
        <taxon>Streptosporangiales</taxon>
        <taxon>Thermomonosporaceae</taxon>
        <taxon>Actinomadura</taxon>
    </lineage>
</organism>
<reference evidence="1 2" key="1">
    <citation type="journal article" date="2019" name="Int. J. Syst. Evol. Microbiol.">
        <title>The Global Catalogue of Microorganisms (GCM) 10K type strain sequencing project: providing services to taxonomists for standard genome sequencing and annotation.</title>
        <authorList>
            <consortium name="The Broad Institute Genomics Platform"/>
            <consortium name="The Broad Institute Genome Sequencing Center for Infectious Disease"/>
            <person name="Wu L."/>
            <person name="Ma J."/>
        </authorList>
    </citation>
    <scope>NUCLEOTIDE SEQUENCE [LARGE SCALE GENOMIC DNA]</scope>
    <source>
        <strain evidence="1 2">JCM 6833</strain>
    </source>
</reference>